<evidence type="ECO:0000313" key="1">
    <source>
        <dbReference type="EMBL" id="KAA2240335.1"/>
    </source>
</evidence>
<reference evidence="1 2" key="1">
    <citation type="submission" date="2019-09" db="EMBL/GenBank/DDBJ databases">
        <title>Chitinophaga ginsengihumi sp. nov., isolated from soil of ginseng rhizosphere.</title>
        <authorList>
            <person name="Lee J."/>
        </authorList>
    </citation>
    <scope>NUCLEOTIDE SEQUENCE [LARGE SCALE GENOMIC DNA]</scope>
    <source>
        <strain evidence="1 2">BN140078</strain>
    </source>
</reference>
<dbReference type="AlphaFoldDB" id="A0A5B2VMV1"/>
<name>A0A5B2VMV1_9BACT</name>
<dbReference type="EMBL" id="VUOC01000004">
    <property type="protein sequence ID" value="KAA2240335.1"/>
    <property type="molecule type" value="Genomic_DNA"/>
</dbReference>
<organism evidence="1 2">
    <name type="scientific">Chitinophaga agrisoli</name>
    <dbReference type="NCBI Taxonomy" id="2607653"/>
    <lineage>
        <taxon>Bacteria</taxon>
        <taxon>Pseudomonadati</taxon>
        <taxon>Bacteroidota</taxon>
        <taxon>Chitinophagia</taxon>
        <taxon>Chitinophagales</taxon>
        <taxon>Chitinophagaceae</taxon>
        <taxon>Chitinophaga</taxon>
    </lineage>
</organism>
<evidence type="ECO:0000313" key="2">
    <source>
        <dbReference type="Proteomes" id="UP000324611"/>
    </source>
</evidence>
<dbReference type="Proteomes" id="UP000324611">
    <property type="component" value="Unassembled WGS sequence"/>
</dbReference>
<protein>
    <submittedName>
        <fullName evidence="1">Uncharacterized protein</fullName>
    </submittedName>
</protein>
<gene>
    <name evidence="1" type="ORF">F0L74_29705</name>
</gene>
<dbReference type="RefSeq" id="WP_149841513.1">
    <property type="nucleotide sequence ID" value="NZ_VUOC01000004.1"/>
</dbReference>
<sequence length="208" mass="22599">MDATHSTALENGTKVSTIGLRPLGFLTGSASVIGIPGQSVDLTFYPSTELMAGVWTVQGTAYTFQSYFCTTQALAPTEANVQEAYLMLNSNPTPINGDGVHANSGTNNAFYVRRVVGDWDVTQMDKIKWTSRPATTTDDQVLIPHTTLASDDLAVNVTAMVKTAIRQGETMIGFCLVPVATQPLNMRNFVSPYHERLDRAPRLVIITK</sequence>
<proteinExistence type="predicted"/>
<comment type="caution">
    <text evidence="1">The sequence shown here is derived from an EMBL/GenBank/DDBJ whole genome shotgun (WGS) entry which is preliminary data.</text>
</comment>
<accession>A0A5B2VMV1</accession>
<keyword evidence="2" id="KW-1185">Reference proteome</keyword>
<reference evidence="1 2" key="2">
    <citation type="submission" date="2019-09" db="EMBL/GenBank/DDBJ databases">
        <authorList>
            <person name="Jin C."/>
        </authorList>
    </citation>
    <scope>NUCLEOTIDE SEQUENCE [LARGE SCALE GENOMIC DNA]</scope>
    <source>
        <strain evidence="1 2">BN140078</strain>
    </source>
</reference>